<evidence type="ECO:0000256" key="4">
    <source>
        <dbReference type="ARBA" id="ARBA00023284"/>
    </source>
</evidence>
<dbReference type="CDD" id="cd02966">
    <property type="entry name" value="TlpA_like_family"/>
    <property type="match status" value="1"/>
</dbReference>
<evidence type="ECO:0000256" key="3">
    <source>
        <dbReference type="ARBA" id="ARBA00023157"/>
    </source>
</evidence>
<dbReference type="EMBL" id="JBHUPD010000004">
    <property type="protein sequence ID" value="MFD2874231.1"/>
    <property type="molecule type" value="Genomic_DNA"/>
</dbReference>
<dbReference type="PANTHER" id="PTHR42852:SF6">
    <property type="entry name" value="THIOL:DISULFIDE INTERCHANGE PROTEIN DSBE"/>
    <property type="match status" value="1"/>
</dbReference>
<dbReference type="InterPro" id="IPR050553">
    <property type="entry name" value="Thioredoxin_ResA/DsbE_sf"/>
</dbReference>
<dbReference type="Proteomes" id="UP001597557">
    <property type="component" value="Unassembled WGS sequence"/>
</dbReference>
<gene>
    <name evidence="6" type="ORF">ACFS5N_17245</name>
</gene>
<keyword evidence="3" id="KW-1015">Disulfide bond</keyword>
<comment type="caution">
    <text evidence="6">The sequence shown here is derived from an EMBL/GenBank/DDBJ whole genome shotgun (WGS) entry which is preliminary data.</text>
</comment>
<evidence type="ECO:0000256" key="2">
    <source>
        <dbReference type="ARBA" id="ARBA00022748"/>
    </source>
</evidence>
<name>A0ABW5YHF6_9SPHI</name>
<dbReference type="RefSeq" id="WP_377188507.1">
    <property type="nucleotide sequence ID" value="NZ_JBHUPD010000004.1"/>
</dbReference>
<dbReference type="InterPro" id="IPR000866">
    <property type="entry name" value="AhpC/TSA"/>
</dbReference>
<comment type="subcellular location">
    <subcellularLocation>
        <location evidence="1">Cell envelope</location>
    </subcellularLocation>
</comment>
<evidence type="ECO:0000256" key="1">
    <source>
        <dbReference type="ARBA" id="ARBA00004196"/>
    </source>
</evidence>
<dbReference type="SUPFAM" id="SSF52833">
    <property type="entry name" value="Thioredoxin-like"/>
    <property type="match status" value="1"/>
</dbReference>
<evidence type="ECO:0000313" key="6">
    <source>
        <dbReference type="EMBL" id="MFD2874231.1"/>
    </source>
</evidence>
<protein>
    <submittedName>
        <fullName evidence="6">Redoxin domain-containing protein</fullName>
    </submittedName>
</protein>
<dbReference type="PANTHER" id="PTHR42852">
    <property type="entry name" value="THIOL:DISULFIDE INTERCHANGE PROTEIN DSBE"/>
    <property type="match status" value="1"/>
</dbReference>
<organism evidence="6 7">
    <name type="scientific">Mucilaginibacter ximonensis</name>
    <dbReference type="NCBI Taxonomy" id="538021"/>
    <lineage>
        <taxon>Bacteria</taxon>
        <taxon>Pseudomonadati</taxon>
        <taxon>Bacteroidota</taxon>
        <taxon>Sphingobacteriia</taxon>
        <taxon>Sphingobacteriales</taxon>
        <taxon>Sphingobacteriaceae</taxon>
        <taxon>Mucilaginibacter</taxon>
    </lineage>
</organism>
<dbReference type="Pfam" id="PF14289">
    <property type="entry name" value="DUF4369"/>
    <property type="match status" value="1"/>
</dbReference>
<dbReference type="InterPro" id="IPR013766">
    <property type="entry name" value="Thioredoxin_domain"/>
</dbReference>
<evidence type="ECO:0000313" key="7">
    <source>
        <dbReference type="Proteomes" id="UP001597557"/>
    </source>
</evidence>
<dbReference type="PROSITE" id="PS51352">
    <property type="entry name" value="THIOREDOXIN_2"/>
    <property type="match status" value="1"/>
</dbReference>
<dbReference type="InterPro" id="IPR036249">
    <property type="entry name" value="Thioredoxin-like_sf"/>
</dbReference>
<keyword evidence="4" id="KW-0676">Redox-active center</keyword>
<accession>A0ABW5YHF6</accession>
<keyword evidence="7" id="KW-1185">Reference proteome</keyword>
<keyword evidence="2" id="KW-0201">Cytochrome c-type biogenesis</keyword>
<dbReference type="InterPro" id="IPR025380">
    <property type="entry name" value="DUF4369"/>
</dbReference>
<evidence type="ECO:0000259" key="5">
    <source>
        <dbReference type="PROSITE" id="PS51352"/>
    </source>
</evidence>
<feature type="domain" description="Thioredoxin" evidence="5">
    <location>
        <begin position="257"/>
        <end position="399"/>
    </location>
</feature>
<proteinExistence type="predicted"/>
<reference evidence="7" key="1">
    <citation type="journal article" date="2019" name="Int. J. Syst. Evol. Microbiol.">
        <title>The Global Catalogue of Microorganisms (GCM) 10K type strain sequencing project: providing services to taxonomists for standard genome sequencing and annotation.</title>
        <authorList>
            <consortium name="The Broad Institute Genomics Platform"/>
            <consortium name="The Broad Institute Genome Sequencing Center for Infectious Disease"/>
            <person name="Wu L."/>
            <person name="Ma J."/>
        </authorList>
    </citation>
    <scope>NUCLEOTIDE SEQUENCE [LARGE SCALE GENOMIC DNA]</scope>
    <source>
        <strain evidence="7">KCTC 22437</strain>
    </source>
</reference>
<dbReference type="Gene3D" id="3.40.30.10">
    <property type="entry name" value="Glutaredoxin"/>
    <property type="match status" value="1"/>
</dbReference>
<dbReference type="Pfam" id="PF00578">
    <property type="entry name" value="AhpC-TSA"/>
    <property type="match status" value="1"/>
</dbReference>
<sequence length="399" mass="45182">MKKYVMICVIASVIMASFTQCKQAENKQYVISGSIKGVTSGTVKLVYQNDDDRTLKTIDSGKVTDGKFELKGDIGTPKMVTVMVEPGGWSFSAFVENAPITLTADTTGSAHYDYTAYGMGKGAVIKNYTETGSKNYDDWMKYQNDPGQKQYEPVFAQLDKKFKAAGKDVDAEYKVRDQMDSVQKLLQAWQKKKIDEYVDKDPSSVAGIYMFSQLYMFVKGTMRYGTLDSMLNKFTGEAKASTYYASLDKSRTMLKAVQPGEVAPDFTLLKRDSTKLSLSSLRGKYVMIDFWASWCHPCRQAIPHWKSVYQKYHDKGFDILSVSDDNKWKDWIKAMDEEKMPWNQVDDEFPVKNMPAKVGSLYMTTFIPFYVLLDKDGKILVYSGDEAKIDAKLKEVFGS</sequence>